<dbReference type="Proteomes" id="UP001362999">
    <property type="component" value="Unassembled WGS sequence"/>
</dbReference>
<gene>
    <name evidence="1" type="ORF">R3P38DRAFT_2533480</name>
</gene>
<evidence type="ECO:0000313" key="1">
    <source>
        <dbReference type="EMBL" id="KAK7021475.1"/>
    </source>
</evidence>
<name>A0AAW0B6E0_9AGAR</name>
<dbReference type="EMBL" id="JAWWNJ010000038">
    <property type="protein sequence ID" value="KAK7021475.1"/>
    <property type="molecule type" value="Genomic_DNA"/>
</dbReference>
<comment type="caution">
    <text evidence="1">The sequence shown here is derived from an EMBL/GenBank/DDBJ whole genome shotgun (WGS) entry which is preliminary data.</text>
</comment>
<proteinExistence type="predicted"/>
<keyword evidence="2" id="KW-1185">Reference proteome</keyword>
<accession>A0AAW0B6E0</accession>
<sequence length="230" mass="26399">TDEFLVSVLKLSTFLELEDGIEHAVRQFERKGDDFGPALQFELARRYRVDKWIAPSFHRLMELSLAKMDFAIVSQLGDVGYFALVKTKAELEAHRKQFTYDTPEIQYHPNCRTRISCNIAWSYEWDKSVPKIIHHPDEDTYVSIANFLDNYHQTDVTDLCSNCRVRTIDWMLANGAARDERQIIDAAVAGLMAIQQGQEVESAARFWCVLHQISLKVSNPFGLLPFLVAT</sequence>
<reference evidence="1 2" key="1">
    <citation type="journal article" date="2024" name="J Genomics">
        <title>Draft genome sequencing and assembly of Favolaschia claudopus CIRM-BRFM 2984 isolated from oak limbs.</title>
        <authorList>
            <person name="Navarro D."/>
            <person name="Drula E."/>
            <person name="Chaduli D."/>
            <person name="Cazenave R."/>
            <person name="Ahrendt S."/>
            <person name="Wang J."/>
            <person name="Lipzen A."/>
            <person name="Daum C."/>
            <person name="Barry K."/>
            <person name="Grigoriev I.V."/>
            <person name="Favel A."/>
            <person name="Rosso M.N."/>
            <person name="Martin F."/>
        </authorList>
    </citation>
    <scope>NUCLEOTIDE SEQUENCE [LARGE SCALE GENOMIC DNA]</scope>
    <source>
        <strain evidence="1 2">CIRM-BRFM 2984</strain>
    </source>
</reference>
<evidence type="ECO:0000313" key="2">
    <source>
        <dbReference type="Proteomes" id="UP001362999"/>
    </source>
</evidence>
<feature type="non-terminal residue" evidence="1">
    <location>
        <position position="1"/>
    </location>
</feature>
<protein>
    <submittedName>
        <fullName evidence="1">Uncharacterized protein</fullName>
    </submittedName>
</protein>
<organism evidence="1 2">
    <name type="scientific">Favolaschia claudopus</name>
    <dbReference type="NCBI Taxonomy" id="2862362"/>
    <lineage>
        <taxon>Eukaryota</taxon>
        <taxon>Fungi</taxon>
        <taxon>Dikarya</taxon>
        <taxon>Basidiomycota</taxon>
        <taxon>Agaricomycotina</taxon>
        <taxon>Agaricomycetes</taxon>
        <taxon>Agaricomycetidae</taxon>
        <taxon>Agaricales</taxon>
        <taxon>Marasmiineae</taxon>
        <taxon>Mycenaceae</taxon>
        <taxon>Favolaschia</taxon>
    </lineage>
</organism>
<dbReference type="AlphaFoldDB" id="A0AAW0B6E0"/>